<dbReference type="EMBL" id="VICG01000010">
    <property type="protein sequence ID" value="KAA8568148.1"/>
    <property type="molecule type" value="Genomic_DNA"/>
</dbReference>
<dbReference type="AlphaFoldDB" id="A0A5M9JEY5"/>
<evidence type="ECO:0000313" key="3">
    <source>
        <dbReference type="Proteomes" id="UP000322873"/>
    </source>
</evidence>
<evidence type="ECO:0000256" key="1">
    <source>
        <dbReference type="SAM" id="Phobius"/>
    </source>
</evidence>
<keyword evidence="3" id="KW-1185">Reference proteome</keyword>
<keyword evidence="1" id="KW-0812">Transmembrane</keyword>
<name>A0A5M9JEY5_MONFR</name>
<keyword evidence="1" id="KW-0472">Membrane</keyword>
<dbReference type="Proteomes" id="UP000322873">
    <property type="component" value="Unassembled WGS sequence"/>
</dbReference>
<comment type="caution">
    <text evidence="2">The sequence shown here is derived from an EMBL/GenBank/DDBJ whole genome shotgun (WGS) entry which is preliminary data.</text>
</comment>
<feature type="transmembrane region" description="Helical" evidence="1">
    <location>
        <begin position="21"/>
        <end position="48"/>
    </location>
</feature>
<evidence type="ECO:0000313" key="2">
    <source>
        <dbReference type="EMBL" id="KAA8568148.1"/>
    </source>
</evidence>
<sequence>MMIDITQRESSKPKREGTKSTNMLFCNNIVSVHLSISVMSCFVLYSLVETPKEPLSSLSLNGQKGSAGKLGISVALSTKYLQTNARVTILKEMKHAPFYPMLNPRLLNIRKP</sequence>
<gene>
    <name evidence="2" type="ORF">EYC84_008546</name>
</gene>
<reference evidence="2 3" key="1">
    <citation type="submission" date="2019-06" db="EMBL/GenBank/DDBJ databases">
        <title>Genome Sequence of the Brown Rot Fungal Pathogen Monilinia fructicola.</title>
        <authorList>
            <person name="De Miccolis Angelini R.M."/>
            <person name="Landi L."/>
            <person name="Abate D."/>
            <person name="Pollastro S."/>
            <person name="Romanazzi G."/>
            <person name="Faretra F."/>
        </authorList>
    </citation>
    <scope>NUCLEOTIDE SEQUENCE [LARGE SCALE GENOMIC DNA]</scope>
    <source>
        <strain evidence="2 3">Mfrc123</strain>
    </source>
</reference>
<proteinExistence type="predicted"/>
<organism evidence="2 3">
    <name type="scientific">Monilinia fructicola</name>
    <name type="common">Brown rot fungus</name>
    <name type="synonym">Ciboria fructicola</name>
    <dbReference type="NCBI Taxonomy" id="38448"/>
    <lineage>
        <taxon>Eukaryota</taxon>
        <taxon>Fungi</taxon>
        <taxon>Dikarya</taxon>
        <taxon>Ascomycota</taxon>
        <taxon>Pezizomycotina</taxon>
        <taxon>Leotiomycetes</taxon>
        <taxon>Helotiales</taxon>
        <taxon>Sclerotiniaceae</taxon>
        <taxon>Monilinia</taxon>
    </lineage>
</organism>
<accession>A0A5M9JEY5</accession>
<protein>
    <submittedName>
        <fullName evidence="2">Uncharacterized protein</fullName>
    </submittedName>
</protein>
<keyword evidence="1" id="KW-1133">Transmembrane helix</keyword>